<dbReference type="AlphaFoldDB" id="A0AAE0DV40"/>
<dbReference type="PANTHER" id="PTHR31623">
    <property type="entry name" value="F21J9.9"/>
    <property type="match status" value="1"/>
</dbReference>
<dbReference type="Proteomes" id="UP001281410">
    <property type="component" value="Unassembled WGS sequence"/>
</dbReference>
<keyword evidence="3" id="KW-0012">Acyltransferase</keyword>
<evidence type="ECO:0000256" key="2">
    <source>
        <dbReference type="ARBA" id="ARBA00022679"/>
    </source>
</evidence>
<dbReference type="EMBL" id="JANJYJ010000009">
    <property type="protein sequence ID" value="KAK3189476.1"/>
    <property type="molecule type" value="Genomic_DNA"/>
</dbReference>
<accession>A0AAE0DV40</accession>
<proteinExistence type="inferred from homology"/>
<dbReference type="Gene3D" id="3.30.559.10">
    <property type="entry name" value="Chloramphenicol acetyltransferase-like domain"/>
    <property type="match status" value="1"/>
</dbReference>
<evidence type="ECO:0000313" key="4">
    <source>
        <dbReference type="EMBL" id="KAK3189476.1"/>
    </source>
</evidence>
<keyword evidence="5" id="KW-1185">Reference proteome</keyword>
<keyword evidence="2" id="KW-0808">Transferase</keyword>
<sequence length="84" mass="9525">MVERFNRGEIVSFNITSLCRFPLYESNFGWGKPVWVGSVSLAFSNVVGFIYTVSRNGIEAWMNLKEEDMAKLEVDEELILATTA</sequence>
<dbReference type="Pfam" id="PF02458">
    <property type="entry name" value="Transferase"/>
    <property type="match status" value="1"/>
</dbReference>
<dbReference type="GO" id="GO:0016746">
    <property type="term" value="F:acyltransferase activity"/>
    <property type="evidence" value="ECO:0007669"/>
    <property type="project" value="UniProtKB-KW"/>
</dbReference>
<dbReference type="InterPro" id="IPR023213">
    <property type="entry name" value="CAT-like_dom_sf"/>
</dbReference>
<evidence type="ECO:0000313" key="5">
    <source>
        <dbReference type="Proteomes" id="UP001281410"/>
    </source>
</evidence>
<reference evidence="4" key="1">
    <citation type="journal article" date="2023" name="Plant J.">
        <title>Genome sequences and population genomics provide insights into the demographic history, inbreeding, and mutation load of two 'living fossil' tree species of Dipteronia.</title>
        <authorList>
            <person name="Feng Y."/>
            <person name="Comes H.P."/>
            <person name="Chen J."/>
            <person name="Zhu S."/>
            <person name="Lu R."/>
            <person name="Zhang X."/>
            <person name="Li P."/>
            <person name="Qiu J."/>
            <person name="Olsen K.M."/>
            <person name="Qiu Y."/>
        </authorList>
    </citation>
    <scope>NUCLEOTIDE SEQUENCE</scope>
    <source>
        <strain evidence="4">NBL</strain>
    </source>
</reference>
<comment type="caution">
    <text evidence="4">The sequence shown here is derived from an EMBL/GenBank/DDBJ whole genome shotgun (WGS) entry which is preliminary data.</text>
</comment>
<comment type="similarity">
    <text evidence="1">Belongs to the plant acyltransferase family.</text>
</comment>
<organism evidence="4 5">
    <name type="scientific">Dipteronia sinensis</name>
    <dbReference type="NCBI Taxonomy" id="43782"/>
    <lineage>
        <taxon>Eukaryota</taxon>
        <taxon>Viridiplantae</taxon>
        <taxon>Streptophyta</taxon>
        <taxon>Embryophyta</taxon>
        <taxon>Tracheophyta</taxon>
        <taxon>Spermatophyta</taxon>
        <taxon>Magnoliopsida</taxon>
        <taxon>eudicotyledons</taxon>
        <taxon>Gunneridae</taxon>
        <taxon>Pentapetalae</taxon>
        <taxon>rosids</taxon>
        <taxon>malvids</taxon>
        <taxon>Sapindales</taxon>
        <taxon>Sapindaceae</taxon>
        <taxon>Hippocastanoideae</taxon>
        <taxon>Acereae</taxon>
        <taxon>Dipteronia</taxon>
    </lineage>
</organism>
<gene>
    <name evidence="4" type="ORF">Dsin_029037</name>
</gene>
<name>A0AAE0DV40_9ROSI</name>
<dbReference type="PANTHER" id="PTHR31623:SF46">
    <property type="entry name" value="VINORINE SYNTHASE-LIKE"/>
    <property type="match status" value="1"/>
</dbReference>
<evidence type="ECO:0000256" key="3">
    <source>
        <dbReference type="ARBA" id="ARBA00023315"/>
    </source>
</evidence>
<evidence type="ECO:0000256" key="1">
    <source>
        <dbReference type="ARBA" id="ARBA00009861"/>
    </source>
</evidence>
<protein>
    <submittedName>
        <fullName evidence="4">Uncharacterized protein</fullName>
    </submittedName>
</protein>